<dbReference type="SUPFAM" id="SSF46689">
    <property type="entry name" value="Homeodomain-like"/>
    <property type="match status" value="1"/>
</dbReference>
<evidence type="ECO:0000259" key="4">
    <source>
        <dbReference type="PROSITE" id="PS01124"/>
    </source>
</evidence>
<dbReference type="InterPro" id="IPR037923">
    <property type="entry name" value="HTH-like"/>
</dbReference>
<dbReference type="PROSITE" id="PS01124">
    <property type="entry name" value="HTH_ARAC_FAMILY_2"/>
    <property type="match status" value="1"/>
</dbReference>
<sequence>MENIPIRHIQENRTEPALSGNFSIRTLEALTNGAPMKESLHRHDFFYMLIITKGAGSHEIDFVPYEVVDHSLFLMRPGQVHQLDLQAGSKGYMVQFKNDFFYLQNLPAKELLRKVSHKKICTLEKENFTRLTTILDYIVTEFSEKQEGYEEVIKSNLSIFFIELVRHRRNRDTIAMTDNSYSQEKLERFLDLLETDITSQKQVSYYADKLNLSIYQLGTITKSLLDKTPSEVISEQVILEAKRLLLATSGQVNQIAYNLGYEDPSYFIRFFKKHTGHSPESYRNISR</sequence>
<dbReference type="InterPro" id="IPR020449">
    <property type="entry name" value="Tscrpt_reg_AraC-type_HTH"/>
</dbReference>
<keyword evidence="3" id="KW-0804">Transcription</keyword>
<dbReference type="Proteomes" id="UP000319175">
    <property type="component" value="Unassembled WGS sequence"/>
</dbReference>
<feature type="domain" description="HTH araC/xylS-type" evidence="4">
    <location>
        <begin position="187"/>
        <end position="285"/>
    </location>
</feature>
<dbReference type="PRINTS" id="PR00032">
    <property type="entry name" value="HTHARAC"/>
</dbReference>
<dbReference type="InterPro" id="IPR009057">
    <property type="entry name" value="Homeodomain-like_sf"/>
</dbReference>
<dbReference type="PANTHER" id="PTHR43280">
    <property type="entry name" value="ARAC-FAMILY TRANSCRIPTIONAL REGULATOR"/>
    <property type="match status" value="1"/>
</dbReference>
<dbReference type="OrthoDB" id="1096411at2"/>
<evidence type="ECO:0000313" key="5">
    <source>
        <dbReference type="EMBL" id="TPD71109.1"/>
    </source>
</evidence>
<keyword evidence="1" id="KW-0805">Transcription regulation</keyword>
<comment type="caution">
    <text evidence="5">The sequence shown here is derived from an EMBL/GenBank/DDBJ whole genome shotgun (WGS) entry which is preliminary data.</text>
</comment>
<evidence type="ECO:0000256" key="1">
    <source>
        <dbReference type="ARBA" id="ARBA00023015"/>
    </source>
</evidence>
<dbReference type="RefSeq" id="WP_139999183.1">
    <property type="nucleotide sequence ID" value="NZ_VFJE01000051.1"/>
</dbReference>
<dbReference type="InterPro" id="IPR003313">
    <property type="entry name" value="AraC-bd"/>
</dbReference>
<evidence type="ECO:0000313" key="6">
    <source>
        <dbReference type="Proteomes" id="UP000319175"/>
    </source>
</evidence>
<dbReference type="Pfam" id="PF02311">
    <property type="entry name" value="AraC_binding"/>
    <property type="match status" value="1"/>
</dbReference>
<dbReference type="PANTHER" id="PTHR43280:SF32">
    <property type="entry name" value="TRANSCRIPTIONAL REGULATORY PROTEIN"/>
    <property type="match status" value="1"/>
</dbReference>
<name>A0A501QE11_9FLAO</name>
<evidence type="ECO:0000256" key="2">
    <source>
        <dbReference type="ARBA" id="ARBA00023125"/>
    </source>
</evidence>
<gene>
    <name evidence="5" type="ORF">FJA49_04205</name>
</gene>
<dbReference type="Gene3D" id="1.10.10.60">
    <property type="entry name" value="Homeodomain-like"/>
    <property type="match status" value="1"/>
</dbReference>
<organism evidence="5 6">
    <name type="scientific">Flavobacterium microcysteis</name>
    <dbReference type="NCBI Taxonomy" id="2596891"/>
    <lineage>
        <taxon>Bacteria</taxon>
        <taxon>Pseudomonadati</taxon>
        <taxon>Bacteroidota</taxon>
        <taxon>Flavobacteriia</taxon>
        <taxon>Flavobacteriales</taxon>
        <taxon>Flavobacteriaceae</taxon>
        <taxon>Flavobacterium</taxon>
    </lineage>
</organism>
<dbReference type="EMBL" id="VFJE01000051">
    <property type="protein sequence ID" value="TPD71109.1"/>
    <property type="molecule type" value="Genomic_DNA"/>
</dbReference>
<keyword evidence="6" id="KW-1185">Reference proteome</keyword>
<dbReference type="SUPFAM" id="SSF51215">
    <property type="entry name" value="Regulatory protein AraC"/>
    <property type="match status" value="1"/>
</dbReference>
<dbReference type="AlphaFoldDB" id="A0A501QE11"/>
<evidence type="ECO:0000256" key="3">
    <source>
        <dbReference type="ARBA" id="ARBA00023163"/>
    </source>
</evidence>
<keyword evidence="2" id="KW-0238">DNA-binding</keyword>
<dbReference type="Pfam" id="PF12833">
    <property type="entry name" value="HTH_18"/>
    <property type="match status" value="1"/>
</dbReference>
<protein>
    <submittedName>
        <fullName evidence="5">Helix-turn-helix domain-containing protein</fullName>
    </submittedName>
</protein>
<dbReference type="GO" id="GO:0003700">
    <property type="term" value="F:DNA-binding transcription factor activity"/>
    <property type="evidence" value="ECO:0007669"/>
    <property type="project" value="InterPro"/>
</dbReference>
<accession>A0A501QE11</accession>
<dbReference type="InterPro" id="IPR018060">
    <property type="entry name" value="HTH_AraC"/>
</dbReference>
<dbReference type="SMART" id="SM00342">
    <property type="entry name" value="HTH_ARAC"/>
    <property type="match status" value="1"/>
</dbReference>
<dbReference type="GO" id="GO:0043565">
    <property type="term" value="F:sequence-specific DNA binding"/>
    <property type="evidence" value="ECO:0007669"/>
    <property type="project" value="InterPro"/>
</dbReference>
<reference evidence="5 6" key="1">
    <citation type="submission" date="2019-06" db="EMBL/GenBank/DDBJ databases">
        <title>Flavobacterium sp. MaA-Y11 from geoumgang.</title>
        <authorList>
            <person name="Jeong S."/>
        </authorList>
    </citation>
    <scope>NUCLEOTIDE SEQUENCE [LARGE SCALE GENOMIC DNA]</scope>
    <source>
        <strain evidence="5 6">MaA-Y11</strain>
    </source>
</reference>
<proteinExistence type="predicted"/>